<dbReference type="GeneID" id="33558913"/>
<dbReference type="InParanoid" id="A0A1Y1U6U9"/>
<keyword evidence="7" id="KW-1185">Reference proteome</keyword>
<comment type="similarity">
    <text evidence="2">Belongs to the RRP17 family.</text>
</comment>
<dbReference type="PANTHER" id="PTHR14577">
    <property type="entry name" value="NUCLEOLAR PROTEIN 12"/>
    <property type="match status" value="1"/>
</dbReference>
<dbReference type="AlphaFoldDB" id="A0A1Y1U6U9"/>
<comment type="caution">
    <text evidence="6">The sequence shown here is derived from an EMBL/GenBank/DDBJ whole genome shotgun (WGS) entry which is preliminary data.</text>
</comment>
<evidence type="ECO:0000256" key="3">
    <source>
        <dbReference type="ARBA" id="ARBA00023054"/>
    </source>
</evidence>
<comment type="subcellular location">
    <subcellularLocation>
        <location evidence="1">Nucleus</location>
        <location evidence="1">Nucleolus</location>
    </subcellularLocation>
</comment>
<evidence type="ECO:0000313" key="6">
    <source>
        <dbReference type="EMBL" id="ORX33722.1"/>
    </source>
</evidence>
<keyword evidence="3" id="KW-0175">Coiled coil</keyword>
<evidence type="ECO:0000256" key="1">
    <source>
        <dbReference type="ARBA" id="ARBA00004604"/>
    </source>
</evidence>
<keyword evidence="4" id="KW-0539">Nucleus</keyword>
<feature type="compositionally biased region" description="Basic and acidic residues" evidence="5">
    <location>
        <begin position="252"/>
        <end position="263"/>
    </location>
</feature>
<dbReference type="RefSeq" id="XP_021868021.1">
    <property type="nucleotide sequence ID" value="XM_022017104.1"/>
</dbReference>
<evidence type="ECO:0000256" key="2">
    <source>
        <dbReference type="ARBA" id="ARBA00007175"/>
    </source>
</evidence>
<dbReference type="Pfam" id="PF09805">
    <property type="entry name" value="Nop25"/>
    <property type="match status" value="1"/>
</dbReference>
<proteinExistence type="inferred from homology"/>
<name>A0A1Y1U6U9_9TREE</name>
<feature type="compositionally biased region" description="Basic residues" evidence="5">
    <location>
        <begin position="264"/>
        <end position="282"/>
    </location>
</feature>
<feature type="region of interest" description="Disordered" evidence="5">
    <location>
        <begin position="56"/>
        <end position="282"/>
    </location>
</feature>
<dbReference type="OrthoDB" id="551633at2759"/>
<dbReference type="STRING" id="4999.A0A1Y1U6U9"/>
<dbReference type="GO" id="GO:0019843">
    <property type="term" value="F:rRNA binding"/>
    <property type="evidence" value="ECO:0007669"/>
    <property type="project" value="TreeGrafter"/>
</dbReference>
<evidence type="ECO:0000256" key="4">
    <source>
        <dbReference type="ARBA" id="ARBA00023242"/>
    </source>
</evidence>
<reference evidence="6 7" key="1">
    <citation type="submission" date="2017-03" db="EMBL/GenBank/DDBJ databases">
        <title>Widespread Adenine N6-methylation of Active Genes in Fungi.</title>
        <authorList>
            <consortium name="DOE Joint Genome Institute"/>
            <person name="Mondo S.J."/>
            <person name="Dannebaum R.O."/>
            <person name="Kuo R.C."/>
            <person name="Louie K.B."/>
            <person name="Bewick A.J."/>
            <person name="Labutti K."/>
            <person name="Haridas S."/>
            <person name="Kuo A."/>
            <person name="Salamov A."/>
            <person name="Ahrendt S.R."/>
            <person name="Lau R."/>
            <person name="Bowen B.P."/>
            <person name="Lipzen A."/>
            <person name="Sullivan W."/>
            <person name="Andreopoulos W.B."/>
            <person name="Clum A."/>
            <person name="Lindquist E."/>
            <person name="Daum C."/>
            <person name="Northen T.R."/>
            <person name="Ramamoorthy G."/>
            <person name="Schmitz R.J."/>
            <person name="Gryganskyi A."/>
            <person name="Culley D."/>
            <person name="Magnuson J."/>
            <person name="James T.Y."/>
            <person name="O'Malley M.A."/>
            <person name="Stajich J.E."/>
            <person name="Spatafora J.W."/>
            <person name="Visel A."/>
            <person name="Grigoriev I.V."/>
        </authorList>
    </citation>
    <scope>NUCLEOTIDE SEQUENCE [LARGE SCALE GENOMIC DNA]</scope>
    <source>
        <strain evidence="6 7">NRRL Y-17943</strain>
    </source>
</reference>
<evidence type="ECO:0000256" key="5">
    <source>
        <dbReference type="SAM" id="MobiDB-lite"/>
    </source>
</evidence>
<gene>
    <name evidence="6" type="ORF">BD324DRAFT_638341</name>
</gene>
<sequence length="282" mass="31898">MSSSSRPKSNIELLTEQHKYVQKARKARAEQIESIKFDDDARREWLSGFSKRKKAKVEEKRARAIERDKQAHKEERRHAREELKKKAAENVRNVRLAMGLPTGDDEEMASGDESSNEGPAVPLEDEYEDDDQIATVTITEDFDPSIPGPSTRKFGSPSSDEEGDEHRSGQLGDAEKTKKRKAVGLPDMPASSHRAQKKAKSILEQAKLEKKERQERAEKADKQSRGMETKAERKFGRAMEAKRRAKRAGIAMERDGRQRGTDKGKRKGNGAHNKPLRGRKRG</sequence>
<protein>
    <submittedName>
        <fullName evidence="6">Nucleolar protein 12-domain-containing protein</fullName>
    </submittedName>
</protein>
<dbReference type="GO" id="GO:0005730">
    <property type="term" value="C:nucleolus"/>
    <property type="evidence" value="ECO:0007669"/>
    <property type="project" value="UniProtKB-SubCell"/>
</dbReference>
<feature type="compositionally biased region" description="Basic and acidic residues" evidence="5">
    <location>
        <begin position="56"/>
        <end position="89"/>
    </location>
</feature>
<organism evidence="6 7">
    <name type="scientific">Kockovaella imperatae</name>
    <dbReference type="NCBI Taxonomy" id="4999"/>
    <lineage>
        <taxon>Eukaryota</taxon>
        <taxon>Fungi</taxon>
        <taxon>Dikarya</taxon>
        <taxon>Basidiomycota</taxon>
        <taxon>Agaricomycotina</taxon>
        <taxon>Tremellomycetes</taxon>
        <taxon>Tremellales</taxon>
        <taxon>Cuniculitremaceae</taxon>
        <taxon>Kockovaella</taxon>
    </lineage>
</organism>
<evidence type="ECO:0000313" key="7">
    <source>
        <dbReference type="Proteomes" id="UP000193218"/>
    </source>
</evidence>
<feature type="compositionally biased region" description="Basic and acidic residues" evidence="5">
    <location>
        <begin position="206"/>
        <end position="242"/>
    </location>
</feature>
<dbReference type="EMBL" id="NBSH01000017">
    <property type="protein sequence ID" value="ORX33722.1"/>
    <property type="molecule type" value="Genomic_DNA"/>
</dbReference>
<accession>A0A1Y1U6U9</accession>
<dbReference type="InterPro" id="IPR019186">
    <property type="entry name" value="Nucleolar_protein_12"/>
</dbReference>
<feature type="compositionally biased region" description="Acidic residues" evidence="5">
    <location>
        <begin position="123"/>
        <end position="132"/>
    </location>
</feature>
<feature type="compositionally biased region" description="Basic and acidic residues" evidence="5">
    <location>
        <begin position="164"/>
        <end position="176"/>
    </location>
</feature>
<dbReference type="PANTHER" id="PTHR14577:SF0">
    <property type="entry name" value="NUCLEOLAR PROTEIN 12"/>
    <property type="match status" value="1"/>
</dbReference>
<dbReference type="Proteomes" id="UP000193218">
    <property type="component" value="Unassembled WGS sequence"/>
</dbReference>